<dbReference type="AlphaFoldDB" id="A0A4U3ETG2"/>
<organism evidence="1 2">
    <name type="scientific">Erwinia persicina</name>
    <dbReference type="NCBI Taxonomy" id="55211"/>
    <lineage>
        <taxon>Bacteria</taxon>
        <taxon>Pseudomonadati</taxon>
        <taxon>Pseudomonadota</taxon>
        <taxon>Gammaproteobacteria</taxon>
        <taxon>Enterobacterales</taxon>
        <taxon>Erwiniaceae</taxon>
        <taxon>Erwinia</taxon>
    </lineage>
</organism>
<protein>
    <submittedName>
        <fullName evidence="1">L-asparaginase</fullName>
    </submittedName>
</protein>
<dbReference type="EMBL" id="QGAC01000034">
    <property type="protein sequence ID" value="TKJ83684.1"/>
    <property type="molecule type" value="Genomic_DNA"/>
</dbReference>
<evidence type="ECO:0000313" key="2">
    <source>
        <dbReference type="Proteomes" id="UP000306393"/>
    </source>
</evidence>
<comment type="caution">
    <text evidence="1">The sequence shown here is derived from an EMBL/GenBank/DDBJ whole genome shotgun (WGS) entry which is preliminary data.</text>
</comment>
<evidence type="ECO:0000313" key="1">
    <source>
        <dbReference type="EMBL" id="TKJ83684.1"/>
    </source>
</evidence>
<gene>
    <name evidence="1" type="ORF">EpCFBP13511_22365</name>
</gene>
<dbReference type="Proteomes" id="UP000306393">
    <property type="component" value="Unassembled WGS sequence"/>
</dbReference>
<name>A0A4U3ETG2_9GAMM</name>
<reference evidence="1 2" key="1">
    <citation type="journal article" date="2019" name="Sci. Rep.">
        <title>Differences in resource use lead to coexistence of seed-transmitted microbial populations.</title>
        <authorList>
            <person name="Torres-Cortes G."/>
            <person name="Garcia B.J."/>
            <person name="Compant S."/>
            <person name="Rezki S."/>
            <person name="Jones P."/>
            <person name="Preveaux A."/>
            <person name="Briand M."/>
            <person name="Roulet A."/>
            <person name="Bouchez O."/>
            <person name="Jacobson D."/>
            <person name="Barret M."/>
        </authorList>
    </citation>
    <scope>NUCLEOTIDE SEQUENCE [LARGE SCALE GENOMIC DNA]</scope>
    <source>
        <strain evidence="1 2">CFBP13511</strain>
    </source>
</reference>
<accession>A0A4U3ETG2</accession>
<sequence>MFVILNPVSAQNPHVRRVRSGSCALSVFKLPAPVTPMGLFQYRNR</sequence>
<proteinExistence type="predicted"/>